<reference evidence="1 2" key="1">
    <citation type="submission" date="2018-07" db="EMBL/GenBank/DDBJ databases">
        <title>Pedobacter sp. nov., isolated from soil.</title>
        <authorList>
            <person name="Zhou L.Y."/>
            <person name="Du Z.J."/>
        </authorList>
    </citation>
    <scope>NUCLEOTIDE SEQUENCE [LARGE SCALE GENOMIC DNA]</scope>
    <source>
        <strain evidence="1 2">JDX94</strain>
    </source>
</reference>
<dbReference type="AlphaFoldDB" id="A0A369Q706"/>
<dbReference type="Proteomes" id="UP000253961">
    <property type="component" value="Unassembled WGS sequence"/>
</dbReference>
<comment type="caution">
    <text evidence="1">The sequence shown here is derived from an EMBL/GenBank/DDBJ whole genome shotgun (WGS) entry which is preliminary data.</text>
</comment>
<accession>A0A369Q706</accession>
<keyword evidence="2" id="KW-1185">Reference proteome</keyword>
<gene>
    <name evidence="1" type="ORF">DU508_03735</name>
</gene>
<organism evidence="1 2">
    <name type="scientific">Pedobacter chinensis</name>
    <dbReference type="NCBI Taxonomy" id="2282421"/>
    <lineage>
        <taxon>Bacteria</taxon>
        <taxon>Pseudomonadati</taxon>
        <taxon>Bacteroidota</taxon>
        <taxon>Sphingobacteriia</taxon>
        <taxon>Sphingobacteriales</taxon>
        <taxon>Sphingobacteriaceae</taxon>
        <taxon>Pedobacter</taxon>
    </lineage>
</organism>
<proteinExistence type="predicted"/>
<sequence>MPLLLNSVLSIRFCINPLIKFILQSKGLFLKALQCNRVPNTAFERQTLPPVYNKENNIGSLYQISGRNAIRPSFRADRQRSEMQAILQAGLQDCKIAGL</sequence>
<protein>
    <submittedName>
        <fullName evidence="1">Uncharacterized protein</fullName>
    </submittedName>
</protein>
<name>A0A369Q706_9SPHI</name>
<dbReference type="EMBL" id="QPKV01000002">
    <property type="protein sequence ID" value="RDC58068.1"/>
    <property type="molecule type" value="Genomic_DNA"/>
</dbReference>
<evidence type="ECO:0000313" key="2">
    <source>
        <dbReference type="Proteomes" id="UP000253961"/>
    </source>
</evidence>
<evidence type="ECO:0000313" key="1">
    <source>
        <dbReference type="EMBL" id="RDC58068.1"/>
    </source>
</evidence>